<accession>A0A0P7V2D1</accession>
<feature type="compositionally biased region" description="Basic and acidic residues" evidence="1">
    <location>
        <begin position="101"/>
        <end position="116"/>
    </location>
</feature>
<feature type="region of interest" description="Disordered" evidence="1">
    <location>
        <begin position="38"/>
        <end position="57"/>
    </location>
</feature>
<evidence type="ECO:0000256" key="1">
    <source>
        <dbReference type="SAM" id="MobiDB-lite"/>
    </source>
</evidence>
<feature type="non-terminal residue" evidence="2">
    <location>
        <position position="1"/>
    </location>
</feature>
<name>A0A0P7V2D1_SCLFO</name>
<dbReference type="EMBL" id="JARO02001533">
    <property type="protein sequence ID" value="KPP75155.1"/>
    <property type="molecule type" value="Genomic_DNA"/>
</dbReference>
<proteinExistence type="predicted"/>
<evidence type="ECO:0000313" key="3">
    <source>
        <dbReference type="Proteomes" id="UP000034805"/>
    </source>
</evidence>
<comment type="caution">
    <text evidence="2">The sequence shown here is derived from an EMBL/GenBank/DDBJ whole genome shotgun (WGS) entry which is preliminary data.</text>
</comment>
<organism evidence="2 3">
    <name type="scientific">Scleropages formosus</name>
    <name type="common">Asian bonytongue</name>
    <name type="synonym">Osteoglossum formosum</name>
    <dbReference type="NCBI Taxonomy" id="113540"/>
    <lineage>
        <taxon>Eukaryota</taxon>
        <taxon>Metazoa</taxon>
        <taxon>Chordata</taxon>
        <taxon>Craniata</taxon>
        <taxon>Vertebrata</taxon>
        <taxon>Euteleostomi</taxon>
        <taxon>Actinopterygii</taxon>
        <taxon>Neopterygii</taxon>
        <taxon>Teleostei</taxon>
        <taxon>Osteoglossocephala</taxon>
        <taxon>Osteoglossomorpha</taxon>
        <taxon>Osteoglossiformes</taxon>
        <taxon>Osteoglossidae</taxon>
        <taxon>Scleropages</taxon>
    </lineage>
</organism>
<sequence>NVEIVRILQKASGLSSKENPNKSVFSREALEKIEQSLKAMDDSLSQRQDEEQSKPQCVQKCRSALIRESWNSTGLVQTEDRAERGKLRRGETVESSAPSLEAHDHDGGHVNKDRLGSRNKTLTRRHTVFMDHSPGPQGAG</sequence>
<dbReference type="AlphaFoldDB" id="A0A0P7V2D1"/>
<protein>
    <submittedName>
        <fullName evidence="2">Uncharacterized protein</fullName>
    </submittedName>
</protein>
<feature type="non-terminal residue" evidence="2">
    <location>
        <position position="140"/>
    </location>
</feature>
<dbReference type="Proteomes" id="UP000034805">
    <property type="component" value="Unassembled WGS sequence"/>
</dbReference>
<reference evidence="2 3" key="1">
    <citation type="submission" date="2015-08" db="EMBL/GenBank/DDBJ databases">
        <title>The genome of the Asian arowana (Scleropages formosus).</title>
        <authorList>
            <person name="Tan M.H."/>
            <person name="Gan H.M."/>
            <person name="Croft L.J."/>
            <person name="Austin C.M."/>
        </authorList>
    </citation>
    <scope>NUCLEOTIDE SEQUENCE [LARGE SCALE GENOMIC DNA]</scope>
    <source>
        <strain evidence="2">Aro1</strain>
    </source>
</reference>
<feature type="compositionally biased region" description="Basic and acidic residues" evidence="1">
    <location>
        <begin position="78"/>
        <end position="92"/>
    </location>
</feature>
<feature type="region of interest" description="Disordered" evidence="1">
    <location>
        <begin position="74"/>
        <end position="140"/>
    </location>
</feature>
<gene>
    <name evidence="2" type="ORF">Z043_105617</name>
</gene>
<evidence type="ECO:0000313" key="2">
    <source>
        <dbReference type="EMBL" id="KPP75155.1"/>
    </source>
</evidence>